<evidence type="ECO:0000256" key="2">
    <source>
        <dbReference type="ARBA" id="ARBA00023125"/>
    </source>
</evidence>
<evidence type="ECO:0000256" key="4">
    <source>
        <dbReference type="ARBA" id="ARBA00023242"/>
    </source>
</evidence>
<dbReference type="OrthoDB" id="622307at2759"/>
<keyword evidence="1" id="KW-0805">Transcription regulation</keyword>
<comment type="caution">
    <text evidence="7">The sequence shown here is derived from an EMBL/GenBank/DDBJ whole genome shotgun (WGS) entry which is preliminary data.</text>
</comment>
<dbReference type="AlphaFoldDB" id="A0A834WDR8"/>
<dbReference type="EMBL" id="JAAIUW010000008">
    <property type="protein sequence ID" value="KAF7818812.1"/>
    <property type="molecule type" value="Genomic_DNA"/>
</dbReference>
<evidence type="ECO:0000256" key="5">
    <source>
        <dbReference type="SAM" id="MobiDB-lite"/>
    </source>
</evidence>
<dbReference type="GO" id="GO:0006355">
    <property type="term" value="P:regulation of DNA-templated transcription"/>
    <property type="evidence" value="ECO:0007669"/>
    <property type="project" value="InterPro"/>
</dbReference>
<feature type="region of interest" description="Disordered" evidence="5">
    <location>
        <begin position="173"/>
        <end position="251"/>
    </location>
</feature>
<dbReference type="Proteomes" id="UP000634136">
    <property type="component" value="Unassembled WGS sequence"/>
</dbReference>
<evidence type="ECO:0000313" key="7">
    <source>
        <dbReference type="EMBL" id="KAF7818812.1"/>
    </source>
</evidence>
<gene>
    <name evidence="7" type="ORF">G2W53_024267</name>
</gene>
<dbReference type="Gene3D" id="2.170.150.80">
    <property type="entry name" value="NAC domain"/>
    <property type="match status" value="1"/>
</dbReference>
<reference evidence="7" key="1">
    <citation type="submission" date="2020-09" db="EMBL/GenBank/DDBJ databases">
        <title>Genome-Enabled Discovery of Anthraquinone Biosynthesis in Senna tora.</title>
        <authorList>
            <person name="Kang S.-H."/>
            <person name="Pandey R.P."/>
            <person name="Lee C.-M."/>
            <person name="Sim J.-S."/>
            <person name="Jeong J.-T."/>
            <person name="Choi B.-S."/>
            <person name="Jung M."/>
            <person name="Ginzburg D."/>
            <person name="Zhao K."/>
            <person name="Won S.Y."/>
            <person name="Oh T.-J."/>
            <person name="Yu Y."/>
            <person name="Kim N.-H."/>
            <person name="Lee O.R."/>
            <person name="Lee T.-H."/>
            <person name="Bashyal P."/>
            <person name="Kim T.-S."/>
            <person name="Lee W.-H."/>
            <person name="Kawkins C."/>
            <person name="Kim C.-K."/>
            <person name="Kim J.S."/>
            <person name="Ahn B.O."/>
            <person name="Rhee S.Y."/>
            <person name="Sohng J.K."/>
        </authorList>
    </citation>
    <scope>NUCLEOTIDE SEQUENCE</scope>
    <source>
        <tissue evidence="7">Leaf</tissue>
    </source>
</reference>
<feature type="compositionally biased region" description="Low complexity" evidence="5">
    <location>
        <begin position="232"/>
        <end position="246"/>
    </location>
</feature>
<name>A0A834WDR8_9FABA</name>
<keyword evidence="8" id="KW-1185">Reference proteome</keyword>
<feature type="compositionally biased region" description="Basic and acidic residues" evidence="5">
    <location>
        <begin position="173"/>
        <end position="184"/>
    </location>
</feature>
<evidence type="ECO:0000259" key="6">
    <source>
        <dbReference type="PROSITE" id="PS51005"/>
    </source>
</evidence>
<keyword evidence="4" id="KW-0539">Nucleus</keyword>
<dbReference type="SUPFAM" id="SSF101941">
    <property type="entry name" value="NAC domain"/>
    <property type="match status" value="1"/>
</dbReference>
<dbReference type="Pfam" id="PF02365">
    <property type="entry name" value="NAM"/>
    <property type="match status" value="1"/>
</dbReference>
<feature type="domain" description="NAC" evidence="6">
    <location>
        <begin position="4"/>
        <end position="167"/>
    </location>
</feature>
<keyword evidence="3" id="KW-0804">Transcription</keyword>
<evidence type="ECO:0000256" key="3">
    <source>
        <dbReference type="ARBA" id="ARBA00023163"/>
    </source>
</evidence>
<sequence length="274" mass="31543">MENMPPGYRFYPTEEELISFYLHNKLEGEREDMNRVIPVVDIYDYSPWQLPQISGEASVRDEEQWFFFIPRQESEARGGRPKRLTTTGYWKATGSPNHVYSSDNHTIGMKRTMVFYNGRAPNGEKTEWKMNEYKAIIQPQPSSSSSTTSRPLPMLRQEYSLCRVYKKSKCLRAFDRRPPPRRETGGSNKKNMNIIIPEKGENKDKASASTSSTSIAMSRTSSYGQSERVEMSRGSSGEMSWSSGEEGQARMELEEEPLLDWEQVDWFLGTTNKP</sequence>
<evidence type="ECO:0000256" key="1">
    <source>
        <dbReference type="ARBA" id="ARBA00023015"/>
    </source>
</evidence>
<proteinExistence type="predicted"/>
<evidence type="ECO:0000313" key="8">
    <source>
        <dbReference type="Proteomes" id="UP000634136"/>
    </source>
</evidence>
<accession>A0A834WDR8</accession>
<dbReference type="GO" id="GO:0003677">
    <property type="term" value="F:DNA binding"/>
    <property type="evidence" value="ECO:0007669"/>
    <property type="project" value="UniProtKB-KW"/>
</dbReference>
<dbReference type="PROSITE" id="PS51005">
    <property type="entry name" value="NAC"/>
    <property type="match status" value="1"/>
</dbReference>
<dbReference type="InterPro" id="IPR003441">
    <property type="entry name" value="NAC-dom"/>
</dbReference>
<keyword evidence="2" id="KW-0238">DNA-binding</keyword>
<dbReference type="PANTHER" id="PTHR31744:SF220">
    <property type="entry name" value="LOW QUALITY PROTEIN: NAC DOMAIN-CONTAINING PROTEIN 90-LIKE"/>
    <property type="match status" value="1"/>
</dbReference>
<organism evidence="7 8">
    <name type="scientific">Senna tora</name>
    <dbReference type="NCBI Taxonomy" id="362788"/>
    <lineage>
        <taxon>Eukaryota</taxon>
        <taxon>Viridiplantae</taxon>
        <taxon>Streptophyta</taxon>
        <taxon>Embryophyta</taxon>
        <taxon>Tracheophyta</taxon>
        <taxon>Spermatophyta</taxon>
        <taxon>Magnoliopsida</taxon>
        <taxon>eudicotyledons</taxon>
        <taxon>Gunneridae</taxon>
        <taxon>Pentapetalae</taxon>
        <taxon>rosids</taxon>
        <taxon>fabids</taxon>
        <taxon>Fabales</taxon>
        <taxon>Fabaceae</taxon>
        <taxon>Caesalpinioideae</taxon>
        <taxon>Cassia clade</taxon>
        <taxon>Senna</taxon>
    </lineage>
</organism>
<dbReference type="InterPro" id="IPR036093">
    <property type="entry name" value="NAC_dom_sf"/>
</dbReference>
<protein>
    <submittedName>
        <fullName evidence="7">NAC domain-containing protein 90</fullName>
    </submittedName>
</protein>
<feature type="compositionally biased region" description="Low complexity" evidence="5">
    <location>
        <begin position="207"/>
        <end position="222"/>
    </location>
</feature>
<dbReference type="PANTHER" id="PTHR31744">
    <property type="entry name" value="PROTEIN CUP-SHAPED COTYLEDON 2-RELATED"/>
    <property type="match status" value="1"/>
</dbReference>